<dbReference type="CDD" id="cd04301">
    <property type="entry name" value="NAT_SF"/>
    <property type="match status" value="1"/>
</dbReference>
<organism evidence="2 3">
    <name type="scientific">Veronia nyctiphanis</name>
    <dbReference type="NCBI Taxonomy" id="1278244"/>
    <lineage>
        <taxon>Bacteria</taxon>
        <taxon>Pseudomonadati</taxon>
        <taxon>Pseudomonadota</taxon>
        <taxon>Gammaproteobacteria</taxon>
        <taxon>Vibrionales</taxon>
        <taxon>Vibrionaceae</taxon>
        <taxon>Veronia</taxon>
    </lineage>
</organism>
<feature type="domain" description="N-acetyltransferase" evidence="1">
    <location>
        <begin position="1"/>
        <end position="146"/>
    </location>
</feature>
<dbReference type="PROSITE" id="PS51186">
    <property type="entry name" value="GNAT"/>
    <property type="match status" value="1"/>
</dbReference>
<dbReference type="Pfam" id="PF13508">
    <property type="entry name" value="Acetyltransf_7"/>
    <property type="match status" value="1"/>
</dbReference>
<dbReference type="InterPro" id="IPR016181">
    <property type="entry name" value="Acyl_CoA_acyltransferase"/>
</dbReference>
<dbReference type="SUPFAM" id="SSF55729">
    <property type="entry name" value="Acyl-CoA N-acyltransferases (Nat)"/>
    <property type="match status" value="1"/>
</dbReference>
<dbReference type="Proteomes" id="UP000290287">
    <property type="component" value="Unassembled WGS sequence"/>
</dbReference>
<evidence type="ECO:0000259" key="1">
    <source>
        <dbReference type="PROSITE" id="PS51186"/>
    </source>
</evidence>
<dbReference type="RefSeq" id="WP_129120897.1">
    <property type="nucleotide sequence ID" value="NZ_PEIB01000002.1"/>
</dbReference>
<dbReference type="Gene3D" id="3.40.630.30">
    <property type="match status" value="1"/>
</dbReference>
<comment type="caution">
    <text evidence="2">The sequence shown here is derived from an EMBL/GenBank/DDBJ whole genome shotgun (WGS) entry which is preliminary data.</text>
</comment>
<name>A0A4Q0YT93_9GAMM</name>
<proteinExistence type="predicted"/>
<evidence type="ECO:0000313" key="2">
    <source>
        <dbReference type="EMBL" id="RXJ74430.1"/>
    </source>
</evidence>
<keyword evidence="3" id="KW-1185">Reference proteome</keyword>
<evidence type="ECO:0000313" key="3">
    <source>
        <dbReference type="Proteomes" id="UP000290287"/>
    </source>
</evidence>
<dbReference type="GO" id="GO:0016747">
    <property type="term" value="F:acyltransferase activity, transferring groups other than amino-acyl groups"/>
    <property type="evidence" value="ECO:0007669"/>
    <property type="project" value="InterPro"/>
</dbReference>
<dbReference type="EMBL" id="PEIB01000002">
    <property type="protein sequence ID" value="RXJ74430.1"/>
    <property type="molecule type" value="Genomic_DNA"/>
</dbReference>
<gene>
    <name evidence="2" type="ORF">CS022_02150</name>
</gene>
<dbReference type="AlphaFoldDB" id="A0A4Q0YT93"/>
<dbReference type="OrthoDB" id="7678938at2"/>
<dbReference type="InterPro" id="IPR000182">
    <property type="entry name" value="GNAT_dom"/>
</dbReference>
<protein>
    <recommendedName>
        <fullName evidence="1">N-acetyltransferase domain-containing protein</fullName>
    </recommendedName>
</protein>
<sequence length="146" mass="17406">MITFEIAKERDKQWAFIIKANAEFHFIDKYFGWDEAFQHTLHDLEWKKTRPTLVLLNGKKVGFYSLEEEDDGLFFRRFFIEPELRRQGVGSQVMEHVKQSLPTGITELKLAIFHGNPAKRLYLRHGFVAYKSDEKFEYFVWDAQLV</sequence>
<reference evidence="2 3" key="1">
    <citation type="submission" date="2017-10" db="EMBL/GenBank/DDBJ databases">
        <title>Nyctiphanis sp. nov., isolated from the stomach of the euphausiid Nyctiphanes simplex (Hansen, 1911) in the Gulf of California.</title>
        <authorList>
            <person name="Gomez-Gil B."/>
            <person name="Aguilar-Mendez M."/>
            <person name="Lopez-Cortes A."/>
            <person name="Gomez-Gutierrez J."/>
            <person name="Roque A."/>
            <person name="Lang E."/>
            <person name="Gonzalez-Castillo A."/>
        </authorList>
    </citation>
    <scope>NUCLEOTIDE SEQUENCE [LARGE SCALE GENOMIC DNA]</scope>
    <source>
        <strain evidence="2 3">CAIM 600</strain>
    </source>
</reference>
<accession>A0A4Q0YT93</accession>